<dbReference type="Gene3D" id="3.80.10.10">
    <property type="entry name" value="Ribonuclease Inhibitor"/>
    <property type="match status" value="1"/>
</dbReference>
<accession>A0A0H2RBD8</accession>
<gene>
    <name evidence="1" type="ORF">SCHPADRAFT_579147</name>
</gene>
<dbReference type="EMBL" id="KQ086065">
    <property type="protein sequence ID" value="KLO09129.1"/>
    <property type="molecule type" value="Genomic_DNA"/>
</dbReference>
<dbReference type="InParanoid" id="A0A0H2RBD8"/>
<reference evidence="1 2" key="1">
    <citation type="submission" date="2015-04" db="EMBL/GenBank/DDBJ databases">
        <title>Complete genome sequence of Schizopora paradoxa KUC8140, a cosmopolitan wood degrader in East Asia.</title>
        <authorList>
            <consortium name="DOE Joint Genome Institute"/>
            <person name="Min B."/>
            <person name="Park H."/>
            <person name="Jang Y."/>
            <person name="Kim J.-J."/>
            <person name="Kim K.H."/>
            <person name="Pangilinan J."/>
            <person name="Lipzen A."/>
            <person name="Riley R."/>
            <person name="Grigoriev I.V."/>
            <person name="Spatafora J.W."/>
            <person name="Choi I.-G."/>
        </authorList>
    </citation>
    <scope>NUCLEOTIDE SEQUENCE [LARGE SCALE GENOMIC DNA]</scope>
    <source>
        <strain evidence="1 2">KUC8140</strain>
    </source>
</reference>
<dbReference type="SUPFAM" id="SSF52047">
    <property type="entry name" value="RNI-like"/>
    <property type="match status" value="1"/>
</dbReference>
<sequence length="279" mass="31361">MVLSKSDTPPELLDRIFQYCEKSPRYNLLIPQLRLHPLLLVCKNWHGVAERGLYRSVSIGSDRTIKDKNGEVKLIQGRDRCRRFCETAESNAKIAYLVRDLSLGCECIRPDESEMHVRIIRACRNVESINLRGCDATILDDLKAALAKSDLTSLVLWGTSLQDDGDFMSGESRPMLALSEILTLLPNWPRLETISVVTGHPRDEDEDGYAHIETSDLEGLERACPALRYISIRDGSTFYSRDLAFLAHIAPNLEVVHIFIGLKCSDVLRACLGTWSSSL</sequence>
<dbReference type="Proteomes" id="UP000053477">
    <property type="component" value="Unassembled WGS sequence"/>
</dbReference>
<dbReference type="InterPro" id="IPR032675">
    <property type="entry name" value="LRR_dom_sf"/>
</dbReference>
<evidence type="ECO:0000313" key="1">
    <source>
        <dbReference type="EMBL" id="KLO09129.1"/>
    </source>
</evidence>
<name>A0A0H2RBD8_9AGAM</name>
<organism evidence="1 2">
    <name type="scientific">Schizopora paradoxa</name>
    <dbReference type="NCBI Taxonomy" id="27342"/>
    <lineage>
        <taxon>Eukaryota</taxon>
        <taxon>Fungi</taxon>
        <taxon>Dikarya</taxon>
        <taxon>Basidiomycota</taxon>
        <taxon>Agaricomycotina</taxon>
        <taxon>Agaricomycetes</taxon>
        <taxon>Hymenochaetales</taxon>
        <taxon>Schizoporaceae</taxon>
        <taxon>Schizopora</taxon>
    </lineage>
</organism>
<protein>
    <submittedName>
        <fullName evidence="1">Uncharacterized protein</fullName>
    </submittedName>
</protein>
<keyword evidence="2" id="KW-1185">Reference proteome</keyword>
<dbReference type="OrthoDB" id="5139510at2759"/>
<evidence type="ECO:0000313" key="2">
    <source>
        <dbReference type="Proteomes" id="UP000053477"/>
    </source>
</evidence>
<proteinExistence type="predicted"/>
<dbReference type="AlphaFoldDB" id="A0A0H2RBD8"/>